<reference evidence="1 2" key="1">
    <citation type="submission" date="2019-06" db="EMBL/GenBank/DDBJ databases">
        <title>Whole genome shotgun sequence of Streptomyces cacaoi subsp. cacaoi NBRC 12748.</title>
        <authorList>
            <person name="Hosoyama A."/>
            <person name="Uohara A."/>
            <person name="Ohji S."/>
            <person name="Ichikawa N."/>
        </authorList>
    </citation>
    <scope>NUCLEOTIDE SEQUENCE [LARGE SCALE GENOMIC DNA]</scope>
    <source>
        <strain evidence="1 2">NBRC 12748</strain>
    </source>
</reference>
<accession>A0A4Y3QVC3</accession>
<keyword evidence="2" id="KW-1185">Reference proteome</keyword>
<sequence>MPERAHTLAGALGVTLLCFSVVACEGPGMGSEKKENKSFTYSGEKLTISAGNSDVRLRAGDSGRTVRAVRTLKGKAGEDGNATWELAGSTLRLRTECNGVSVSCAARYTITVPENLPVELRSTNGAISSVGLPQSQDITSSNATVRVEKASGTVRLHVRDGNTEAIGINAGSFSADTRNGRLKVVFDKAPRKVKATTTNGNLNVTLPAGDEPYRTRVKAENGQANSSVRNTSGAERSLDVLSRNGSVRVDRAK</sequence>
<dbReference type="AlphaFoldDB" id="A0A4Y3QVC3"/>
<evidence type="ECO:0000313" key="2">
    <source>
        <dbReference type="Proteomes" id="UP000319210"/>
    </source>
</evidence>
<protein>
    <submittedName>
        <fullName evidence="1">Uncharacterized protein</fullName>
    </submittedName>
</protein>
<dbReference type="EMBL" id="BJMM01000003">
    <property type="protein sequence ID" value="GEB48368.1"/>
    <property type="molecule type" value="Genomic_DNA"/>
</dbReference>
<dbReference type="OrthoDB" id="5243271at2"/>
<dbReference type="RefSeq" id="WP_141275207.1">
    <property type="nucleotide sequence ID" value="NZ_BJMM01000003.1"/>
</dbReference>
<gene>
    <name evidence="1" type="ORF">SCA03_09190</name>
</gene>
<dbReference type="Proteomes" id="UP000319210">
    <property type="component" value="Unassembled WGS sequence"/>
</dbReference>
<comment type="caution">
    <text evidence="1">The sequence shown here is derived from an EMBL/GenBank/DDBJ whole genome shotgun (WGS) entry which is preliminary data.</text>
</comment>
<proteinExistence type="predicted"/>
<dbReference type="PROSITE" id="PS51257">
    <property type="entry name" value="PROKAR_LIPOPROTEIN"/>
    <property type="match status" value="1"/>
</dbReference>
<evidence type="ECO:0000313" key="1">
    <source>
        <dbReference type="EMBL" id="GEB48368.1"/>
    </source>
</evidence>
<organism evidence="1 2">
    <name type="scientific">Streptomyces cacaoi</name>
    <dbReference type="NCBI Taxonomy" id="1898"/>
    <lineage>
        <taxon>Bacteria</taxon>
        <taxon>Bacillati</taxon>
        <taxon>Actinomycetota</taxon>
        <taxon>Actinomycetes</taxon>
        <taxon>Kitasatosporales</taxon>
        <taxon>Streptomycetaceae</taxon>
        <taxon>Streptomyces</taxon>
    </lineage>
</organism>
<name>A0A4Y3QVC3_STRCI</name>